<feature type="region of interest" description="Disordered" evidence="1">
    <location>
        <begin position="38"/>
        <end position="74"/>
    </location>
</feature>
<feature type="compositionally biased region" description="Low complexity" evidence="1">
    <location>
        <begin position="59"/>
        <end position="74"/>
    </location>
</feature>
<dbReference type="VEuPathDB" id="PlasmoDB:PVP01_0011050"/>
<sequence>FTPIGKTVRRTRAKVRKRIRPNINYDDIKLLYGSEESLNSSTDTYDYNNDYDYDDDDNNSNSMYNLSYASSLDY</sequence>
<organism evidence="2">
    <name type="scientific">Plasmodium vivax</name>
    <name type="common">malaria parasite P. vivax</name>
    <dbReference type="NCBI Taxonomy" id="5855"/>
    <lineage>
        <taxon>Eukaryota</taxon>
        <taxon>Sar</taxon>
        <taxon>Alveolata</taxon>
        <taxon>Apicomplexa</taxon>
        <taxon>Aconoidasida</taxon>
        <taxon>Haemosporida</taxon>
        <taxon>Plasmodiidae</taxon>
        <taxon>Plasmodium</taxon>
        <taxon>Plasmodium (Plasmodium)</taxon>
    </lineage>
</organism>
<feature type="compositionally biased region" description="Acidic residues" evidence="1">
    <location>
        <begin position="49"/>
        <end position="58"/>
    </location>
</feature>
<evidence type="ECO:0000256" key="1">
    <source>
        <dbReference type="SAM" id="MobiDB-lite"/>
    </source>
</evidence>
<protein>
    <submittedName>
        <fullName evidence="2">VIR protein</fullName>
    </submittedName>
</protein>
<dbReference type="EMBL" id="FLZR02000223">
    <property type="protein sequence ID" value="VVA00391.1"/>
    <property type="molecule type" value="Genomic_DNA"/>
</dbReference>
<evidence type="ECO:0000313" key="2">
    <source>
        <dbReference type="EMBL" id="VVA00391.1"/>
    </source>
</evidence>
<dbReference type="Proteomes" id="UP000220605">
    <property type="component" value="Unassembled WGS sequence"/>
</dbReference>
<dbReference type="AlphaFoldDB" id="A0A565A6B6"/>
<reference evidence="2" key="1">
    <citation type="submission" date="2016-07" db="EMBL/GenBank/DDBJ databases">
        <authorList>
            <consortium name="Pathogen Informatics"/>
        </authorList>
    </citation>
    <scope>NUCLEOTIDE SEQUENCE</scope>
</reference>
<feature type="non-terminal residue" evidence="2">
    <location>
        <position position="1"/>
    </location>
</feature>
<gene>
    <name evidence="2" type="ORF">PVP01_0011050</name>
</gene>
<feature type="compositionally biased region" description="Low complexity" evidence="1">
    <location>
        <begin position="39"/>
        <end position="48"/>
    </location>
</feature>
<name>A0A565A6B6_PLAVI</name>
<accession>A0A565A6B6</accession>
<proteinExistence type="predicted"/>